<dbReference type="Gene3D" id="3.40.50.1000">
    <property type="entry name" value="HAD superfamily/HAD-like"/>
    <property type="match status" value="1"/>
</dbReference>
<dbReference type="Proteomes" id="UP000434639">
    <property type="component" value="Unassembled WGS sequence"/>
</dbReference>
<dbReference type="InterPro" id="IPR006379">
    <property type="entry name" value="HAD-SF_hydro_IIB"/>
</dbReference>
<proteinExistence type="predicted"/>
<evidence type="ECO:0000313" key="2">
    <source>
        <dbReference type="Proteomes" id="UP000434639"/>
    </source>
</evidence>
<comment type="caution">
    <text evidence="1">The sequence shown here is derived from an EMBL/GenBank/DDBJ whole genome shotgun (WGS) entry which is preliminary data.</text>
</comment>
<dbReference type="Pfam" id="PF08282">
    <property type="entry name" value="Hydrolase_3"/>
    <property type="match status" value="1"/>
</dbReference>
<gene>
    <name evidence="1" type="ORF">GKZ89_14445</name>
</gene>
<dbReference type="InterPro" id="IPR036412">
    <property type="entry name" value="HAD-like_sf"/>
</dbReference>
<evidence type="ECO:0000313" key="1">
    <source>
        <dbReference type="EMBL" id="MTH54600.1"/>
    </source>
</evidence>
<reference evidence="1 2" key="1">
    <citation type="journal article" date="2017" name="Int. J. Syst. Evol. Microbiol.">
        <title>Bacillus mangrovi sp. nov., isolated from a sediment sample from a mangrove forest.</title>
        <authorList>
            <person name="Gupta V."/>
            <person name="Singh P.K."/>
            <person name="Korpole S."/>
            <person name="Tanuku N.R.S."/>
            <person name="Pinnaka A.K."/>
        </authorList>
    </citation>
    <scope>NUCLEOTIDE SEQUENCE [LARGE SCALE GENOMIC DNA]</scope>
    <source>
        <strain evidence="1 2">KCTC 33872</strain>
    </source>
</reference>
<dbReference type="Gene3D" id="3.30.1240.10">
    <property type="match status" value="1"/>
</dbReference>
<protein>
    <submittedName>
        <fullName evidence="1">Cof-type HAD-IIB family hydrolase</fullName>
    </submittedName>
</protein>
<name>A0A7X2V5M8_9BACI</name>
<dbReference type="InterPro" id="IPR023214">
    <property type="entry name" value="HAD_sf"/>
</dbReference>
<dbReference type="PANTHER" id="PTHR10000">
    <property type="entry name" value="PHOSPHOSERINE PHOSPHATASE"/>
    <property type="match status" value="1"/>
</dbReference>
<dbReference type="GO" id="GO:0000287">
    <property type="term" value="F:magnesium ion binding"/>
    <property type="evidence" value="ECO:0007669"/>
    <property type="project" value="TreeGrafter"/>
</dbReference>
<accession>A0A7X2V5M8</accession>
<dbReference type="InterPro" id="IPR000150">
    <property type="entry name" value="Cof"/>
</dbReference>
<dbReference type="SUPFAM" id="SSF56784">
    <property type="entry name" value="HAD-like"/>
    <property type="match status" value="1"/>
</dbReference>
<dbReference type="PANTHER" id="PTHR10000:SF50">
    <property type="entry name" value="STRESS RESPONSE PROTEIN YHAX"/>
    <property type="match status" value="1"/>
</dbReference>
<dbReference type="NCBIfam" id="TIGR01484">
    <property type="entry name" value="HAD-SF-IIB"/>
    <property type="match status" value="1"/>
</dbReference>
<keyword evidence="2" id="KW-1185">Reference proteome</keyword>
<dbReference type="AlphaFoldDB" id="A0A7X2V5M8"/>
<dbReference type="CDD" id="cd07516">
    <property type="entry name" value="HAD_Pase"/>
    <property type="match status" value="1"/>
</dbReference>
<organism evidence="1 2">
    <name type="scientific">Metabacillus mangrovi</name>
    <dbReference type="NCBI Taxonomy" id="1491830"/>
    <lineage>
        <taxon>Bacteria</taxon>
        <taxon>Bacillati</taxon>
        <taxon>Bacillota</taxon>
        <taxon>Bacilli</taxon>
        <taxon>Bacillales</taxon>
        <taxon>Bacillaceae</taxon>
        <taxon>Metabacillus</taxon>
    </lineage>
</organism>
<dbReference type="EMBL" id="WMIB01000016">
    <property type="protein sequence ID" value="MTH54600.1"/>
    <property type="molecule type" value="Genomic_DNA"/>
</dbReference>
<dbReference type="NCBIfam" id="TIGR00099">
    <property type="entry name" value="Cof-subfamily"/>
    <property type="match status" value="1"/>
</dbReference>
<sequence length="291" mass="32940">MVYRMLALNIDGTLLRSNGRLHQATKEAIEFVQKKDVYVTLVTNRHFQSARKLARALKIDAILVTHSGAFISDKIDEPLFERRLGEEMTYNLVQVLENYECHIRIIHERYCIGNRVKVTPHMTGSTVIQSSEPLFYPNQYVESLGDALRDEPINAPKLEVLFQNKREKEAASNFLKESFPEITLSDRNKLRFDLTAKGVSKASGLSLLCSHLGIPMSETVAIGDGPDDRDLIQNAGLGVAMGQAPFEVKQAADWITRSNEESGVAYMIKEHFRKQHRLGYMDKMKIADKKS</sequence>
<dbReference type="GO" id="GO:0016791">
    <property type="term" value="F:phosphatase activity"/>
    <property type="evidence" value="ECO:0007669"/>
    <property type="project" value="TreeGrafter"/>
</dbReference>
<dbReference type="GO" id="GO:0005829">
    <property type="term" value="C:cytosol"/>
    <property type="evidence" value="ECO:0007669"/>
    <property type="project" value="TreeGrafter"/>
</dbReference>
<dbReference type="RefSeq" id="WP_162356905.1">
    <property type="nucleotide sequence ID" value="NZ_WMIB01000016.1"/>
</dbReference>
<keyword evidence="1" id="KW-0378">Hydrolase</keyword>